<evidence type="ECO:0000256" key="1">
    <source>
        <dbReference type="SAM" id="Phobius"/>
    </source>
</evidence>
<dbReference type="AlphaFoldDB" id="A0A9Q8Z0T2"/>
<feature type="transmembrane region" description="Helical" evidence="1">
    <location>
        <begin position="71"/>
        <end position="92"/>
    </location>
</feature>
<gene>
    <name evidence="2" type="ORF">LAJ60_02725</name>
</gene>
<feature type="transmembrane region" description="Helical" evidence="1">
    <location>
        <begin position="126"/>
        <end position="145"/>
    </location>
</feature>
<organism evidence="2 3">
    <name type="scientific">Bartonella taylorii</name>
    <dbReference type="NCBI Taxonomy" id="33046"/>
    <lineage>
        <taxon>Bacteria</taxon>
        <taxon>Pseudomonadati</taxon>
        <taxon>Pseudomonadota</taxon>
        <taxon>Alphaproteobacteria</taxon>
        <taxon>Hyphomicrobiales</taxon>
        <taxon>Bartonellaceae</taxon>
        <taxon>Bartonella</taxon>
    </lineage>
</organism>
<dbReference type="RefSeq" id="WP_252619702.1">
    <property type="nucleotide sequence ID" value="NZ_CP083444.1"/>
</dbReference>
<evidence type="ECO:0000313" key="3">
    <source>
        <dbReference type="Proteomes" id="UP001056980"/>
    </source>
</evidence>
<evidence type="ECO:0000313" key="2">
    <source>
        <dbReference type="EMBL" id="USP03365.1"/>
    </source>
</evidence>
<accession>A0A9Q8Z0T2</accession>
<feature type="transmembrane region" description="Helical" evidence="1">
    <location>
        <begin position="104"/>
        <end position="120"/>
    </location>
</feature>
<name>A0A9Q8Z0T2_BARTA</name>
<dbReference type="EMBL" id="CP083444">
    <property type="protein sequence ID" value="USP03365.1"/>
    <property type="molecule type" value="Genomic_DNA"/>
</dbReference>
<dbReference type="Proteomes" id="UP001056980">
    <property type="component" value="Chromosome"/>
</dbReference>
<keyword evidence="1" id="KW-0472">Membrane</keyword>
<reference evidence="2" key="1">
    <citation type="journal article" date="2022" name="Proc. Natl. Acad. Sci. U.S.A.">
        <title>Identification of the Bartonella autotransporter CFA as a protective antigen and hypervariable target of neutralizing antibodies in mice.</title>
        <authorList>
            <person name="Siewert L.K."/>
            <person name="Korotaev A."/>
            <person name="Sedzicki J."/>
            <person name="Fromm K."/>
            <person name="Pinschewer D.D."/>
            <person name="Dehio C."/>
        </authorList>
    </citation>
    <scope>NUCLEOTIDE SEQUENCE</scope>
    <source>
        <strain evidence="2">IBS296</strain>
    </source>
</reference>
<protein>
    <recommendedName>
        <fullName evidence="4">Yip1 domain-containing protein</fullName>
    </recommendedName>
</protein>
<feature type="transmembrane region" description="Helical" evidence="1">
    <location>
        <begin position="37"/>
        <end position="59"/>
    </location>
</feature>
<feature type="transmembrane region" description="Helical" evidence="1">
    <location>
        <begin position="6"/>
        <end position="25"/>
    </location>
</feature>
<keyword evidence="1" id="KW-0812">Transmembrane</keyword>
<dbReference type="KEGG" id="btay:LAJ60_02725"/>
<keyword evidence="1" id="KW-1133">Transmembrane helix</keyword>
<evidence type="ECO:0008006" key="4">
    <source>
        <dbReference type="Google" id="ProtNLM"/>
    </source>
</evidence>
<proteinExistence type="predicted"/>
<feature type="transmembrane region" description="Helical" evidence="1">
    <location>
        <begin position="152"/>
        <end position="173"/>
    </location>
</feature>
<sequence length="176" mass="19360">MITETLCSIGACIAVVLIMLFNAVLVIKKAGKKGKEIVAYCIVLFTPTFVPWLPVAMIYNYIESDLLEKVIMISLVISFVNFVFLCVTINSMREDGLPDNIKDIALFTFGIPLLICGFIGGIIALFMWNITIGIIILGLLILIGIKEHLGAIFGIIGVILGVILMIALIKFIWRIV</sequence>